<feature type="compositionally biased region" description="Polar residues" evidence="1">
    <location>
        <begin position="147"/>
        <end position="161"/>
    </location>
</feature>
<feature type="compositionally biased region" description="Low complexity" evidence="1">
    <location>
        <begin position="191"/>
        <end position="207"/>
    </location>
</feature>
<evidence type="ECO:0000256" key="1">
    <source>
        <dbReference type="SAM" id="MobiDB-lite"/>
    </source>
</evidence>
<protein>
    <submittedName>
        <fullName evidence="4">Uncharacterized protein LOC105222644</fullName>
    </submittedName>
</protein>
<gene>
    <name evidence="4" type="primary">LOC105222644</name>
</gene>
<dbReference type="OrthoDB" id="8061973at2759"/>
<dbReference type="GeneID" id="105222644"/>
<feature type="signal peptide" evidence="2">
    <location>
        <begin position="1"/>
        <end position="23"/>
    </location>
</feature>
<evidence type="ECO:0000313" key="4">
    <source>
        <dbReference type="RefSeq" id="XP_011198339.2"/>
    </source>
</evidence>
<feature type="compositionally biased region" description="Basic and acidic residues" evidence="1">
    <location>
        <begin position="345"/>
        <end position="360"/>
    </location>
</feature>
<feature type="compositionally biased region" description="Low complexity" evidence="1">
    <location>
        <begin position="131"/>
        <end position="143"/>
    </location>
</feature>
<feature type="compositionally biased region" description="Basic and acidic residues" evidence="1">
    <location>
        <begin position="325"/>
        <end position="334"/>
    </location>
</feature>
<accession>A0A9B2GMT9</accession>
<feature type="chain" id="PRO_5047472428" evidence="2">
    <location>
        <begin position="24"/>
        <end position="395"/>
    </location>
</feature>
<feature type="region of interest" description="Disordered" evidence="1">
    <location>
        <begin position="131"/>
        <end position="207"/>
    </location>
</feature>
<dbReference type="RefSeq" id="XP_011198339.2">
    <property type="nucleotide sequence ID" value="XM_011200037.4"/>
</dbReference>
<organism evidence="3 4">
    <name type="scientific">Bactrocera dorsalis</name>
    <name type="common">Oriental fruit fly</name>
    <name type="synonym">Dacus dorsalis</name>
    <dbReference type="NCBI Taxonomy" id="27457"/>
    <lineage>
        <taxon>Eukaryota</taxon>
        <taxon>Metazoa</taxon>
        <taxon>Ecdysozoa</taxon>
        <taxon>Arthropoda</taxon>
        <taxon>Hexapoda</taxon>
        <taxon>Insecta</taxon>
        <taxon>Pterygota</taxon>
        <taxon>Neoptera</taxon>
        <taxon>Endopterygota</taxon>
        <taxon>Diptera</taxon>
        <taxon>Brachycera</taxon>
        <taxon>Muscomorpha</taxon>
        <taxon>Tephritoidea</taxon>
        <taxon>Tephritidae</taxon>
        <taxon>Bactrocera</taxon>
        <taxon>Bactrocera</taxon>
    </lineage>
</organism>
<name>A0A9B2GMT9_BACDO</name>
<evidence type="ECO:0000256" key="2">
    <source>
        <dbReference type="SAM" id="SignalP"/>
    </source>
</evidence>
<feature type="region of interest" description="Disordered" evidence="1">
    <location>
        <begin position="318"/>
        <end position="395"/>
    </location>
</feature>
<reference evidence="4" key="1">
    <citation type="submission" date="2025-08" db="UniProtKB">
        <authorList>
            <consortium name="RefSeq"/>
        </authorList>
    </citation>
    <scope>IDENTIFICATION</scope>
    <source>
        <tissue evidence="4">Adult</tissue>
    </source>
</reference>
<sequence>MSKFAILLLLFGTTAVLWQQAEAKPFLFLPPNFFVLTTRAPSTDSTSSSSSTAYSSSSSTSSAFGGLFQLPMNLISHKLNFINSLLSSFSGGAGAGGSIGAGGNIGGGGKLAASGKFGGSFGLGFKFNAGTTTARPRTTTEEANISFAPQSTTNTPKSTTGNSIDNSRDSTSTTTTDNSFVSSTKPNVEVSSISTTESSPAYSSSTSKSIVDITAGVTSVGPTIVAEQPVVTETTEKVTSNFATSTESLVSSTAKSTITPTTEKYSTEVDSTSETVLSSTIGTVNEDKPTVVAQTPAIVTTTEKVAEPLTFTTERIEDNGSIDGDVDRTDKPEAEVTTASVYSGDKGKETGGYNYEKHEVSNGVSGKGYAYQKPRPDYDNEIIPSKPSNMYLPVL</sequence>
<keyword evidence="2" id="KW-0732">Signal</keyword>
<feature type="compositionally biased region" description="Low complexity" evidence="1">
    <location>
        <begin position="162"/>
        <end position="184"/>
    </location>
</feature>
<proteinExistence type="predicted"/>
<evidence type="ECO:0000313" key="3">
    <source>
        <dbReference type="Proteomes" id="UP001652620"/>
    </source>
</evidence>
<keyword evidence="3" id="KW-1185">Reference proteome</keyword>
<dbReference type="Proteomes" id="UP001652620">
    <property type="component" value="Chromosome 4"/>
</dbReference>